<organism evidence="1">
    <name type="scientific">[Ruminococcus] torques</name>
    <dbReference type="NCBI Taxonomy" id="33039"/>
    <lineage>
        <taxon>Bacteria</taxon>
        <taxon>Bacillati</taxon>
        <taxon>Bacillota</taxon>
        <taxon>Clostridia</taxon>
        <taxon>Lachnospirales</taxon>
        <taxon>Lachnospiraceae</taxon>
        <taxon>Mediterraneibacter</taxon>
    </lineage>
</organism>
<dbReference type="AlphaFoldDB" id="A0A6N2ZE50"/>
<proteinExistence type="predicted"/>
<name>A0A6N2ZE50_9FIRM</name>
<accession>A0A6N2ZE50</accession>
<gene>
    <name evidence="1" type="ORF">RTLFYP15_00672</name>
</gene>
<dbReference type="EMBL" id="CACRUQ010000005">
    <property type="protein sequence ID" value="VYT76873.1"/>
    <property type="molecule type" value="Genomic_DNA"/>
</dbReference>
<evidence type="ECO:0000313" key="1">
    <source>
        <dbReference type="EMBL" id="VYT76873.1"/>
    </source>
</evidence>
<sequence>MNCKNCTKRKGDCGHHFIDGDEHIHYDIPAESSCDRYGDCSFYTERRSRFQIQIDLLNEKDIELADLNVGVLREALECALKNERKE</sequence>
<reference evidence="1" key="1">
    <citation type="submission" date="2019-11" db="EMBL/GenBank/DDBJ databases">
        <authorList>
            <person name="Feng L."/>
        </authorList>
    </citation>
    <scope>NUCLEOTIDE SEQUENCE</scope>
    <source>
        <strain evidence="1">RtorquesLFYP15</strain>
    </source>
</reference>
<protein>
    <submittedName>
        <fullName evidence="1">Uncharacterized protein</fullName>
    </submittedName>
</protein>